<keyword evidence="6 9" id="KW-0067">ATP-binding</keyword>
<dbReference type="Pfam" id="PF00005">
    <property type="entry name" value="ABC_tran"/>
    <property type="match status" value="1"/>
</dbReference>
<comment type="subcellular location">
    <subcellularLocation>
        <location evidence="1">Cell membrane</location>
        <topology evidence="1">Peripheral membrane protein</topology>
    </subcellularLocation>
</comment>
<dbReference type="InterPro" id="IPR050388">
    <property type="entry name" value="ABC_Ni/Peptide_Import"/>
</dbReference>
<dbReference type="PROSITE" id="PS50893">
    <property type="entry name" value="ABC_TRANSPORTER_2"/>
    <property type="match status" value="1"/>
</dbReference>
<dbReference type="GO" id="GO:0016887">
    <property type="term" value="F:ATP hydrolysis activity"/>
    <property type="evidence" value="ECO:0007669"/>
    <property type="project" value="InterPro"/>
</dbReference>
<name>A0A4R6K9N9_9ACTN</name>
<evidence type="ECO:0000256" key="5">
    <source>
        <dbReference type="ARBA" id="ARBA00022741"/>
    </source>
</evidence>
<dbReference type="InterPro" id="IPR017871">
    <property type="entry name" value="ABC_transporter-like_CS"/>
</dbReference>
<dbReference type="PROSITE" id="PS00211">
    <property type="entry name" value="ABC_TRANSPORTER_1"/>
    <property type="match status" value="1"/>
</dbReference>
<dbReference type="InterPro" id="IPR013563">
    <property type="entry name" value="Oligopep_ABC_C"/>
</dbReference>
<feature type="domain" description="ABC transporter" evidence="8">
    <location>
        <begin position="25"/>
        <end position="274"/>
    </location>
</feature>
<evidence type="ECO:0000313" key="10">
    <source>
        <dbReference type="Proteomes" id="UP000295388"/>
    </source>
</evidence>
<evidence type="ECO:0000256" key="6">
    <source>
        <dbReference type="ARBA" id="ARBA00022840"/>
    </source>
</evidence>
<keyword evidence="4" id="KW-1003">Cell membrane</keyword>
<dbReference type="GO" id="GO:0015833">
    <property type="term" value="P:peptide transport"/>
    <property type="evidence" value="ECO:0007669"/>
    <property type="project" value="InterPro"/>
</dbReference>
<evidence type="ECO:0000256" key="4">
    <source>
        <dbReference type="ARBA" id="ARBA00022475"/>
    </source>
</evidence>
<dbReference type="AlphaFoldDB" id="A0A4R6K9N9"/>
<dbReference type="OrthoDB" id="5357528at2"/>
<reference evidence="9 10" key="1">
    <citation type="submission" date="2019-03" db="EMBL/GenBank/DDBJ databases">
        <title>Genomic Encyclopedia of Type Strains, Phase III (KMG-III): the genomes of soil and plant-associated and newly described type strains.</title>
        <authorList>
            <person name="Whitman W."/>
        </authorList>
    </citation>
    <scope>NUCLEOTIDE SEQUENCE [LARGE SCALE GENOMIC DNA]</scope>
    <source>
        <strain evidence="9 10">VKM Ac-2527</strain>
    </source>
</reference>
<gene>
    <name evidence="9" type="ORF">EV643_111251</name>
</gene>
<accession>A0A4R6K9N9</accession>
<dbReference type="EMBL" id="SNWQ01000011">
    <property type="protein sequence ID" value="TDO46398.1"/>
    <property type="molecule type" value="Genomic_DNA"/>
</dbReference>
<protein>
    <submittedName>
        <fullName evidence="9">Peptide/nickel transport system ATP-binding protein</fullName>
    </submittedName>
</protein>
<dbReference type="Proteomes" id="UP000295388">
    <property type="component" value="Unassembled WGS sequence"/>
</dbReference>
<dbReference type="FunFam" id="3.40.50.300:FF:000016">
    <property type="entry name" value="Oligopeptide ABC transporter ATP-binding component"/>
    <property type="match status" value="1"/>
</dbReference>
<dbReference type="InterPro" id="IPR003439">
    <property type="entry name" value="ABC_transporter-like_ATP-bd"/>
</dbReference>
<dbReference type="GO" id="GO:0005524">
    <property type="term" value="F:ATP binding"/>
    <property type="evidence" value="ECO:0007669"/>
    <property type="project" value="UniProtKB-KW"/>
</dbReference>
<dbReference type="NCBIfam" id="TIGR01727">
    <property type="entry name" value="oligo_HPY"/>
    <property type="match status" value="1"/>
</dbReference>
<evidence type="ECO:0000256" key="7">
    <source>
        <dbReference type="ARBA" id="ARBA00023136"/>
    </source>
</evidence>
<organism evidence="9 10">
    <name type="scientific">Kribbella caucasensis</name>
    <dbReference type="NCBI Taxonomy" id="2512215"/>
    <lineage>
        <taxon>Bacteria</taxon>
        <taxon>Bacillati</taxon>
        <taxon>Actinomycetota</taxon>
        <taxon>Actinomycetes</taxon>
        <taxon>Propionibacteriales</taxon>
        <taxon>Kribbellaceae</taxon>
        <taxon>Kribbella</taxon>
    </lineage>
</organism>
<keyword evidence="10" id="KW-1185">Reference proteome</keyword>
<dbReference type="SUPFAM" id="SSF52540">
    <property type="entry name" value="P-loop containing nucleoside triphosphate hydrolases"/>
    <property type="match status" value="1"/>
</dbReference>
<dbReference type="PANTHER" id="PTHR43297">
    <property type="entry name" value="OLIGOPEPTIDE TRANSPORT ATP-BINDING PROTEIN APPD"/>
    <property type="match status" value="1"/>
</dbReference>
<proteinExistence type="inferred from homology"/>
<comment type="caution">
    <text evidence="9">The sequence shown here is derived from an EMBL/GenBank/DDBJ whole genome shotgun (WGS) entry which is preliminary data.</text>
</comment>
<dbReference type="PANTHER" id="PTHR43297:SF2">
    <property type="entry name" value="DIPEPTIDE TRANSPORT ATP-BINDING PROTEIN DPPD"/>
    <property type="match status" value="1"/>
</dbReference>
<keyword evidence="3" id="KW-0813">Transport</keyword>
<evidence type="ECO:0000259" key="8">
    <source>
        <dbReference type="PROSITE" id="PS50893"/>
    </source>
</evidence>
<keyword evidence="5" id="KW-0547">Nucleotide-binding</keyword>
<dbReference type="InterPro" id="IPR027417">
    <property type="entry name" value="P-loop_NTPase"/>
</dbReference>
<evidence type="ECO:0000256" key="2">
    <source>
        <dbReference type="ARBA" id="ARBA00005417"/>
    </source>
</evidence>
<comment type="similarity">
    <text evidence="2">Belongs to the ABC transporter superfamily.</text>
</comment>
<dbReference type="InterPro" id="IPR003593">
    <property type="entry name" value="AAA+_ATPase"/>
</dbReference>
<dbReference type="RefSeq" id="WP_133802265.1">
    <property type="nucleotide sequence ID" value="NZ_SNWQ01000011.1"/>
</dbReference>
<dbReference type="SMART" id="SM00382">
    <property type="entry name" value="AAA"/>
    <property type="match status" value="1"/>
</dbReference>
<dbReference type="Pfam" id="PF08352">
    <property type="entry name" value="oligo_HPY"/>
    <property type="match status" value="1"/>
</dbReference>
<dbReference type="GO" id="GO:0005886">
    <property type="term" value="C:plasma membrane"/>
    <property type="evidence" value="ECO:0007669"/>
    <property type="project" value="UniProtKB-SubCell"/>
</dbReference>
<dbReference type="Gene3D" id="3.40.50.300">
    <property type="entry name" value="P-loop containing nucleotide triphosphate hydrolases"/>
    <property type="match status" value="1"/>
</dbReference>
<dbReference type="CDD" id="cd03257">
    <property type="entry name" value="ABC_NikE_OppD_transporters"/>
    <property type="match status" value="1"/>
</dbReference>
<keyword evidence="7" id="KW-0472">Membrane</keyword>
<evidence type="ECO:0000256" key="1">
    <source>
        <dbReference type="ARBA" id="ARBA00004202"/>
    </source>
</evidence>
<evidence type="ECO:0000256" key="3">
    <source>
        <dbReference type="ARBA" id="ARBA00022448"/>
    </source>
</evidence>
<evidence type="ECO:0000313" key="9">
    <source>
        <dbReference type="EMBL" id="TDO46398.1"/>
    </source>
</evidence>
<sequence>MSVGMRVDRVNGMAESSPPATLLEVRELKVWFDTSRGMVRAVDGVDLSLRPGETLGVVGESGSGKSVLSRAIMKILAPSARVLRGSEIRLNGIDLSTVSPKQNKHLWGVDLAMVFQDPMTSLTPVVTIGKQLTETLRFHLGLDREQAKAEAIRLLTLVGIPEPAKRFHQYPHNLSGGMRQRVTIALAISCSPKLLIADEPTTALDVTVQHQILNLLQELQAKSGMGMILITHDLGVVAGRTDSIAVMYAGRVVERAPTRRLFSHMRHPYTRALIDAIPRLTDPSHTRLASIPGRPAVIVDPPPGCSFAPRCPSAQERCLHETPALQITADAPDHTAACFFPIGTPAGDAARRSNAEAGVTAAGTRVAQEVS</sequence>